<gene>
    <name evidence="2" type="ORF">QIS74_12001</name>
</gene>
<organism evidence="2 3">
    <name type="scientific">Colletotrichum tabaci</name>
    <dbReference type="NCBI Taxonomy" id="1209068"/>
    <lineage>
        <taxon>Eukaryota</taxon>
        <taxon>Fungi</taxon>
        <taxon>Dikarya</taxon>
        <taxon>Ascomycota</taxon>
        <taxon>Pezizomycotina</taxon>
        <taxon>Sordariomycetes</taxon>
        <taxon>Hypocreomycetidae</taxon>
        <taxon>Glomerellales</taxon>
        <taxon>Glomerellaceae</taxon>
        <taxon>Colletotrichum</taxon>
        <taxon>Colletotrichum destructivum species complex</taxon>
    </lineage>
</organism>
<dbReference type="AlphaFoldDB" id="A0AAV9SZP8"/>
<evidence type="ECO:0000256" key="1">
    <source>
        <dbReference type="SAM" id="MobiDB-lite"/>
    </source>
</evidence>
<evidence type="ECO:0000313" key="2">
    <source>
        <dbReference type="EMBL" id="KAK6210417.1"/>
    </source>
</evidence>
<feature type="region of interest" description="Disordered" evidence="1">
    <location>
        <begin position="127"/>
        <end position="179"/>
    </location>
</feature>
<keyword evidence="3" id="KW-1185">Reference proteome</keyword>
<dbReference type="EMBL" id="JASAOK010000047">
    <property type="protein sequence ID" value="KAK6210417.1"/>
    <property type="molecule type" value="Genomic_DNA"/>
</dbReference>
<protein>
    <submittedName>
        <fullName evidence="2">Uncharacterized protein</fullName>
    </submittedName>
</protein>
<evidence type="ECO:0000313" key="3">
    <source>
        <dbReference type="Proteomes" id="UP001327957"/>
    </source>
</evidence>
<name>A0AAV9SZP8_9PEZI</name>
<accession>A0AAV9SZP8</accession>
<reference evidence="2 3" key="1">
    <citation type="submission" date="2023-04" db="EMBL/GenBank/DDBJ databases">
        <title>Colletotrichum tabacum stain YC1 causing leaf anthracnose on Nicotiana tabacum(L.) cv.</title>
        <authorList>
            <person name="Ji Z."/>
            <person name="Wang M."/>
            <person name="Zhang J."/>
            <person name="Wang N."/>
            <person name="Zhou Z."/>
        </authorList>
    </citation>
    <scope>NUCLEOTIDE SEQUENCE [LARGE SCALE GENOMIC DNA]</scope>
    <source>
        <strain evidence="2 3">YC1</strain>
    </source>
</reference>
<proteinExistence type="predicted"/>
<comment type="caution">
    <text evidence="2">The sequence shown here is derived from an EMBL/GenBank/DDBJ whole genome shotgun (WGS) entry which is preliminary data.</text>
</comment>
<sequence>MLDDIPAWLSTEIRDKTRKVTEAFLTFASRARPEVKPEMSEEEAKLRREASYLIYKKGWLTKEYEEPQSLELPPIPDWEEAEVELHRSRGNLFRDLGKAFVSGTMLAPSAWKEGLDENELYSRYRFRDQGDAPDDDMDDGKSNESIVADIAHGSEASSNEEEDEYKIDDEEVEDVQEGNRNFAKYLDRVAKRQRRYRDEREAQGQP</sequence>
<dbReference type="Proteomes" id="UP001327957">
    <property type="component" value="Unassembled WGS sequence"/>
</dbReference>
<feature type="compositionally biased region" description="Acidic residues" evidence="1">
    <location>
        <begin position="158"/>
        <end position="176"/>
    </location>
</feature>